<proteinExistence type="predicted"/>
<protein>
    <submittedName>
        <fullName evidence="1">Uncharacterized protein</fullName>
    </submittedName>
</protein>
<evidence type="ECO:0000313" key="2">
    <source>
        <dbReference type="Proteomes" id="UP000308600"/>
    </source>
</evidence>
<accession>A0ACD3AUG2</accession>
<evidence type="ECO:0000313" key="1">
    <source>
        <dbReference type="EMBL" id="TFK69396.1"/>
    </source>
</evidence>
<gene>
    <name evidence="1" type="ORF">BDN72DRAFT_767968</name>
</gene>
<dbReference type="Proteomes" id="UP000308600">
    <property type="component" value="Unassembled WGS sequence"/>
</dbReference>
<reference evidence="1 2" key="1">
    <citation type="journal article" date="2019" name="Nat. Ecol. Evol.">
        <title>Megaphylogeny resolves global patterns of mushroom evolution.</title>
        <authorList>
            <person name="Varga T."/>
            <person name="Krizsan K."/>
            <person name="Foldi C."/>
            <person name="Dima B."/>
            <person name="Sanchez-Garcia M."/>
            <person name="Sanchez-Ramirez S."/>
            <person name="Szollosi G.J."/>
            <person name="Szarkandi J.G."/>
            <person name="Papp V."/>
            <person name="Albert L."/>
            <person name="Andreopoulos W."/>
            <person name="Angelini C."/>
            <person name="Antonin V."/>
            <person name="Barry K.W."/>
            <person name="Bougher N.L."/>
            <person name="Buchanan P."/>
            <person name="Buyck B."/>
            <person name="Bense V."/>
            <person name="Catcheside P."/>
            <person name="Chovatia M."/>
            <person name="Cooper J."/>
            <person name="Damon W."/>
            <person name="Desjardin D."/>
            <person name="Finy P."/>
            <person name="Geml J."/>
            <person name="Haridas S."/>
            <person name="Hughes K."/>
            <person name="Justo A."/>
            <person name="Karasinski D."/>
            <person name="Kautmanova I."/>
            <person name="Kiss B."/>
            <person name="Kocsube S."/>
            <person name="Kotiranta H."/>
            <person name="LaButti K.M."/>
            <person name="Lechner B.E."/>
            <person name="Liimatainen K."/>
            <person name="Lipzen A."/>
            <person name="Lukacs Z."/>
            <person name="Mihaltcheva S."/>
            <person name="Morgado L.N."/>
            <person name="Niskanen T."/>
            <person name="Noordeloos M.E."/>
            <person name="Ohm R.A."/>
            <person name="Ortiz-Santana B."/>
            <person name="Ovrebo C."/>
            <person name="Racz N."/>
            <person name="Riley R."/>
            <person name="Savchenko A."/>
            <person name="Shiryaev A."/>
            <person name="Soop K."/>
            <person name="Spirin V."/>
            <person name="Szebenyi C."/>
            <person name="Tomsovsky M."/>
            <person name="Tulloss R.E."/>
            <person name="Uehling J."/>
            <person name="Grigoriev I.V."/>
            <person name="Vagvolgyi C."/>
            <person name="Papp T."/>
            <person name="Martin F.M."/>
            <person name="Miettinen O."/>
            <person name="Hibbett D.S."/>
            <person name="Nagy L.G."/>
        </authorList>
    </citation>
    <scope>NUCLEOTIDE SEQUENCE [LARGE SCALE GENOMIC DNA]</scope>
    <source>
        <strain evidence="1 2">NL-1719</strain>
    </source>
</reference>
<name>A0ACD3AUG2_9AGAR</name>
<dbReference type="EMBL" id="ML208331">
    <property type="protein sequence ID" value="TFK69396.1"/>
    <property type="molecule type" value="Genomic_DNA"/>
</dbReference>
<sequence>MQSRECQRAAWKNGHKEVCKPFPQEASMDPSSPERIENFIDKQLSRWVDTWKWTLYAFGMLALDLSNHPEDYHMTHTYVYT</sequence>
<organism evidence="1 2">
    <name type="scientific">Pluteus cervinus</name>
    <dbReference type="NCBI Taxonomy" id="181527"/>
    <lineage>
        <taxon>Eukaryota</taxon>
        <taxon>Fungi</taxon>
        <taxon>Dikarya</taxon>
        <taxon>Basidiomycota</taxon>
        <taxon>Agaricomycotina</taxon>
        <taxon>Agaricomycetes</taxon>
        <taxon>Agaricomycetidae</taxon>
        <taxon>Agaricales</taxon>
        <taxon>Pluteineae</taxon>
        <taxon>Pluteaceae</taxon>
        <taxon>Pluteus</taxon>
    </lineage>
</organism>
<keyword evidence="2" id="KW-1185">Reference proteome</keyword>